<dbReference type="RefSeq" id="WP_090680625.1">
    <property type="nucleotide sequence ID" value="NZ_FORU01000015.1"/>
</dbReference>
<keyword evidence="3" id="KW-1185">Reference proteome</keyword>
<reference evidence="3" key="1">
    <citation type="submission" date="2016-10" db="EMBL/GenBank/DDBJ databases">
        <authorList>
            <person name="Varghese N."/>
            <person name="Submissions S."/>
        </authorList>
    </citation>
    <scope>NUCLEOTIDE SEQUENCE [LARGE SCALE GENOMIC DNA]</scope>
    <source>
        <strain evidence="3">DSM 26542</strain>
    </source>
</reference>
<dbReference type="EMBL" id="FORU01000015">
    <property type="protein sequence ID" value="SFJ76302.1"/>
    <property type="molecule type" value="Genomic_DNA"/>
</dbReference>
<feature type="chain" id="PRO_5017422223" description="Lipoprotein" evidence="1">
    <location>
        <begin position="28"/>
        <end position="111"/>
    </location>
</feature>
<feature type="signal peptide" evidence="1">
    <location>
        <begin position="1"/>
        <end position="27"/>
    </location>
</feature>
<evidence type="ECO:0000313" key="2">
    <source>
        <dbReference type="EMBL" id="SFJ76302.1"/>
    </source>
</evidence>
<evidence type="ECO:0000256" key="1">
    <source>
        <dbReference type="SAM" id="SignalP"/>
    </source>
</evidence>
<accession>A0A1I3U075</accession>
<protein>
    <recommendedName>
        <fullName evidence="4">Lipoprotein</fullName>
    </recommendedName>
</protein>
<gene>
    <name evidence="2" type="ORF">SAMN04487893_11568</name>
</gene>
<proteinExistence type="predicted"/>
<dbReference type="AlphaFoldDB" id="A0A1I3U075"/>
<evidence type="ECO:0008006" key="4">
    <source>
        <dbReference type="Google" id="ProtNLM"/>
    </source>
</evidence>
<sequence length="111" mass="12440">MNKTNIFSTFILSSAILMSCFSCKKNASTNSATNNTINAADSMCLSYQELAQKDIGNNTMKYYVFGMITVTDSIVEKYATMNVQVISKNCAMYPEFACYNKVIDNYLQSKK</sequence>
<dbReference type="Proteomes" id="UP000243887">
    <property type="component" value="Unassembled WGS sequence"/>
</dbReference>
<dbReference type="OrthoDB" id="1202475at2"/>
<name>A0A1I3U075_9FLAO</name>
<organism evidence="2 3">
    <name type="scientific">Myroides guanonis</name>
    <dbReference type="NCBI Taxonomy" id="1150112"/>
    <lineage>
        <taxon>Bacteria</taxon>
        <taxon>Pseudomonadati</taxon>
        <taxon>Bacteroidota</taxon>
        <taxon>Flavobacteriia</taxon>
        <taxon>Flavobacteriales</taxon>
        <taxon>Flavobacteriaceae</taxon>
        <taxon>Myroides</taxon>
    </lineage>
</organism>
<keyword evidence="1" id="KW-0732">Signal</keyword>
<evidence type="ECO:0000313" key="3">
    <source>
        <dbReference type="Proteomes" id="UP000243887"/>
    </source>
</evidence>
<dbReference type="PROSITE" id="PS51257">
    <property type="entry name" value="PROKAR_LIPOPROTEIN"/>
    <property type="match status" value="1"/>
</dbReference>